<gene>
    <name evidence="1" type="ORF">NCTC5385_01478</name>
</gene>
<accession>A0A4U9YS97</accession>
<reference evidence="1 2" key="1">
    <citation type="submission" date="2019-05" db="EMBL/GenBank/DDBJ databases">
        <authorList>
            <consortium name="Pathogen Informatics"/>
        </authorList>
    </citation>
    <scope>NUCLEOTIDE SEQUENCE [LARGE SCALE GENOMIC DNA]</scope>
    <source>
        <strain evidence="1 2">NCTC5385</strain>
    </source>
</reference>
<sequence length="56" mass="6876">MEEPVFYVKDMISPIMDFFENCGYDKQTLWGNMYNDFSSIMRFYKKISKVLRYNKI</sequence>
<dbReference type="Proteomes" id="UP000304914">
    <property type="component" value="Chromosome"/>
</dbReference>
<dbReference type="AlphaFoldDB" id="A0A4U9YS97"/>
<protein>
    <submittedName>
        <fullName evidence="1">Uncharacterized protein</fullName>
    </submittedName>
</protein>
<proteinExistence type="predicted"/>
<evidence type="ECO:0000313" key="2">
    <source>
        <dbReference type="Proteomes" id="UP000304914"/>
    </source>
</evidence>
<evidence type="ECO:0000313" key="1">
    <source>
        <dbReference type="EMBL" id="VTS30053.1"/>
    </source>
</evidence>
<organism evidence="1 2">
    <name type="scientific">Streptococcus pseudoporcinus</name>
    <dbReference type="NCBI Taxonomy" id="361101"/>
    <lineage>
        <taxon>Bacteria</taxon>
        <taxon>Bacillati</taxon>
        <taxon>Bacillota</taxon>
        <taxon>Bacilli</taxon>
        <taxon>Lactobacillales</taxon>
        <taxon>Streptococcaceae</taxon>
        <taxon>Streptococcus</taxon>
    </lineage>
</organism>
<dbReference type="EMBL" id="LR594035">
    <property type="protein sequence ID" value="VTS30053.1"/>
    <property type="molecule type" value="Genomic_DNA"/>
</dbReference>
<name>A0A4U9YS97_9STRE</name>